<dbReference type="PIRSF" id="PIRSF006648">
    <property type="entry name" value="DrrB"/>
    <property type="match status" value="1"/>
</dbReference>
<dbReference type="AlphaFoldDB" id="A0AB39RQJ6"/>
<evidence type="ECO:0000256" key="3">
    <source>
        <dbReference type="ARBA" id="ARBA00022989"/>
    </source>
</evidence>
<evidence type="ECO:0000256" key="4">
    <source>
        <dbReference type="ARBA" id="ARBA00023136"/>
    </source>
</evidence>
<dbReference type="EMBL" id="CP163443">
    <property type="protein sequence ID" value="XDQ56716.1"/>
    <property type="molecule type" value="Genomic_DNA"/>
</dbReference>
<name>A0AB39RQJ6_9ACTN</name>
<evidence type="ECO:0000256" key="6">
    <source>
        <dbReference type="RuleBase" id="RU361157"/>
    </source>
</evidence>
<keyword evidence="6" id="KW-0813">Transport</keyword>
<feature type="domain" description="ABC transmembrane type-2" evidence="7">
    <location>
        <begin position="40"/>
        <end position="268"/>
    </location>
</feature>
<dbReference type="GO" id="GO:0046677">
    <property type="term" value="P:response to antibiotic"/>
    <property type="evidence" value="ECO:0007669"/>
    <property type="project" value="UniProtKB-KW"/>
</dbReference>
<feature type="transmembrane region" description="Helical" evidence="6">
    <location>
        <begin position="119"/>
        <end position="143"/>
    </location>
</feature>
<feature type="transmembrane region" description="Helical" evidence="6">
    <location>
        <begin position="40"/>
        <end position="64"/>
    </location>
</feature>
<evidence type="ECO:0000313" key="8">
    <source>
        <dbReference type="EMBL" id="XDQ56716.1"/>
    </source>
</evidence>
<dbReference type="InterPro" id="IPR013525">
    <property type="entry name" value="ABC2_TM"/>
</dbReference>
<proteinExistence type="inferred from homology"/>
<keyword evidence="5" id="KW-0046">Antibiotic resistance</keyword>
<dbReference type="PANTHER" id="PTHR43229">
    <property type="entry name" value="NODULATION PROTEIN J"/>
    <property type="match status" value="1"/>
</dbReference>
<dbReference type="PROSITE" id="PS51012">
    <property type="entry name" value="ABC_TM2"/>
    <property type="match status" value="1"/>
</dbReference>
<dbReference type="Pfam" id="PF01061">
    <property type="entry name" value="ABC2_membrane"/>
    <property type="match status" value="1"/>
</dbReference>
<evidence type="ECO:0000256" key="1">
    <source>
        <dbReference type="ARBA" id="ARBA00004141"/>
    </source>
</evidence>
<comment type="caution">
    <text evidence="6">Lacks conserved residue(s) required for the propagation of feature annotation.</text>
</comment>
<comment type="subcellular location">
    <subcellularLocation>
        <location evidence="6">Cell membrane</location>
        <topology evidence="6">Multi-pass membrane protein</topology>
    </subcellularLocation>
    <subcellularLocation>
        <location evidence="1">Membrane</location>
        <topology evidence="1">Multi-pass membrane protein</topology>
    </subcellularLocation>
</comment>
<feature type="transmembrane region" description="Helical" evidence="6">
    <location>
        <begin position="155"/>
        <end position="177"/>
    </location>
</feature>
<evidence type="ECO:0000256" key="5">
    <source>
        <dbReference type="ARBA" id="ARBA00023251"/>
    </source>
</evidence>
<evidence type="ECO:0000256" key="2">
    <source>
        <dbReference type="ARBA" id="ARBA00022692"/>
    </source>
</evidence>
<comment type="similarity">
    <text evidence="6">Belongs to the ABC-2 integral membrane protein family.</text>
</comment>
<keyword evidence="4 6" id="KW-0472">Membrane</keyword>
<protein>
    <recommendedName>
        <fullName evidence="6">Transport permease protein</fullName>
    </recommendedName>
</protein>
<sequence>MTAATTQASGATQASGTTGLWAQSTLIGGRVLKHFVRSPMMLLATFGFPLLQLFMLLATFRILVRDTLGESYVVRLAPLIILVTAFSAIGSSAIAFWVDIRSGVFSRLRAMPINALSILFGRMLGDLVRIMGIAVLVSLIAYLPGFRFEQGVGAALGFFVLVALFGLMCTSIAVVAALSAPYPPVIMRWVQMPTLALTMMSSGYMPLDAFPDAVRPVVAANPVSTAVEALVGLSHGGPLLVPVLATLAWTVGVSVLCAVVMVRKFRSFVAG</sequence>
<feature type="transmembrane region" description="Helical" evidence="6">
    <location>
        <begin position="76"/>
        <end position="98"/>
    </location>
</feature>
<dbReference type="InterPro" id="IPR047817">
    <property type="entry name" value="ABC2_TM_bact-type"/>
</dbReference>
<keyword evidence="3 6" id="KW-1133">Transmembrane helix</keyword>
<evidence type="ECO:0000259" key="7">
    <source>
        <dbReference type="PROSITE" id="PS51012"/>
    </source>
</evidence>
<dbReference type="GO" id="GO:0140359">
    <property type="term" value="F:ABC-type transporter activity"/>
    <property type="evidence" value="ECO:0007669"/>
    <property type="project" value="InterPro"/>
</dbReference>
<reference evidence="8" key="1">
    <citation type="submission" date="2024-07" db="EMBL/GenBank/DDBJ databases">
        <authorList>
            <person name="Yu S.T."/>
        </authorList>
    </citation>
    <scope>NUCLEOTIDE SEQUENCE</scope>
    <source>
        <strain evidence="8">R41</strain>
    </source>
</reference>
<gene>
    <name evidence="8" type="ORF">AB5J53_36095</name>
</gene>
<accession>A0AB39RQJ6</accession>
<organism evidence="8">
    <name type="scientific">Streptomyces sp. R41</name>
    <dbReference type="NCBI Taxonomy" id="3238632"/>
    <lineage>
        <taxon>Bacteria</taxon>
        <taxon>Bacillati</taxon>
        <taxon>Actinomycetota</taxon>
        <taxon>Actinomycetes</taxon>
        <taxon>Kitasatosporales</taxon>
        <taxon>Streptomycetaceae</taxon>
        <taxon>Streptomyces</taxon>
    </lineage>
</organism>
<feature type="transmembrane region" description="Helical" evidence="6">
    <location>
        <begin position="239"/>
        <end position="262"/>
    </location>
</feature>
<dbReference type="PANTHER" id="PTHR43229:SF2">
    <property type="entry name" value="NODULATION PROTEIN J"/>
    <property type="match status" value="1"/>
</dbReference>
<keyword evidence="2 6" id="KW-0812">Transmembrane</keyword>
<dbReference type="RefSeq" id="WP_369249788.1">
    <property type="nucleotide sequence ID" value="NZ_CP163443.1"/>
</dbReference>
<keyword evidence="6" id="KW-1003">Cell membrane</keyword>
<dbReference type="InterPro" id="IPR051784">
    <property type="entry name" value="Nod_factor_ABC_transporter"/>
</dbReference>
<dbReference type="GO" id="GO:0043190">
    <property type="term" value="C:ATP-binding cassette (ABC) transporter complex"/>
    <property type="evidence" value="ECO:0007669"/>
    <property type="project" value="InterPro"/>
</dbReference>
<dbReference type="InterPro" id="IPR000412">
    <property type="entry name" value="ABC_2_transport"/>
</dbReference>